<organism evidence="8 9">
    <name type="scientific">Pleionea mediterranea</name>
    <dbReference type="NCBI Taxonomy" id="523701"/>
    <lineage>
        <taxon>Bacteria</taxon>
        <taxon>Pseudomonadati</taxon>
        <taxon>Pseudomonadota</taxon>
        <taxon>Gammaproteobacteria</taxon>
        <taxon>Oceanospirillales</taxon>
        <taxon>Pleioneaceae</taxon>
        <taxon>Pleionea</taxon>
    </lineage>
</organism>
<keyword evidence="9" id="KW-1185">Reference proteome</keyword>
<feature type="binding site" evidence="6">
    <location>
        <position position="123"/>
    </location>
    <ligand>
        <name>Zn(2+)</name>
        <dbReference type="ChEBI" id="CHEBI:29105"/>
        <note>catalytic</note>
    </ligand>
</feature>
<dbReference type="InterPro" id="IPR008901">
    <property type="entry name" value="ACER"/>
</dbReference>
<comment type="caution">
    <text evidence="8">The sequence shown here is derived from an EMBL/GenBank/DDBJ whole genome shotgun (WGS) entry which is preliminary data.</text>
</comment>
<evidence type="ECO:0000256" key="3">
    <source>
        <dbReference type="ARBA" id="ARBA00022801"/>
    </source>
</evidence>
<reference evidence="8 9" key="1">
    <citation type="submission" date="2018-05" db="EMBL/GenBank/DDBJ databases">
        <title>Genomic Encyclopedia of Type Strains, Phase IV (KMG-IV): sequencing the most valuable type-strain genomes for metagenomic binning, comparative biology and taxonomic classification.</title>
        <authorList>
            <person name="Goeker M."/>
        </authorList>
    </citation>
    <scope>NUCLEOTIDE SEQUENCE [LARGE SCALE GENOMIC DNA]</scope>
    <source>
        <strain evidence="8 9">DSM 25350</strain>
    </source>
</reference>
<keyword evidence="4 7" id="KW-1133">Transmembrane helix</keyword>
<feature type="transmembrane region" description="Helical" evidence="7">
    <location>
        <begin position="161"/>
        <end position="178"/>
    </location>
</feature>
<dbReference type="GO" id="GO:0016811">
    <property type="term" value="F:hydrolase activity, acting on carbon-nitrogen (but not peptide) bonds, in linear amides"/>
    <property type="evidence" value="ECO:0007669"/>
    <property type="project" value="InterPro"/>
</dbReference>
<evidence type="ECO:0000256" key="1">
    <source>
        <dbReference type="ARBA" id="ARBA00004141"/>
    </source>
</evidence>
<evidence type="ECO:0000256" key="4">
    <source>
        <dbReference type="ARBA" id="ARBA00022989"/>
    </source>
</evidence>
<keyword evidence="5 7" id="KW-0472">Membrane</keyword>
<evidence type="ECO:0000313" key="9">
    <source>
        <dbReference type="Proteomes" id="UP000245790"/>
    </source>
</evidence>
<keyword evidence="6" id="KW-0862">Zinc</keyword>
<keyword evidence="2 7" id="KW-0812">Transmembrane</keyword>
<evidence type="ECO:0000256" key="5">
    <source>
        <dbReference type="ARBA" id="ARBA00023136"/>
    </source>
</evidence>
<feature type="transmembrane region" description="Helical" evidence="7">
    <location>
        <begin position="68"/>
        <end position="91"/>
    </location>
</feature>
<dbReference type="GO" id="GO:0006672">
    <property type="term" value="P:ceramide metabolic process"/>
    <property type="evidence" value="ECO:0007669"/>
    <property type="project" value="InterPro"/>
</dbReference>
<keyword evidence="3" id="KW-0378">Hydrolase</keyword>
<feature type="transmembrane region" description="Helical" evidence="7">
    <location>
        <begin position="190"/>
        <end position="210"/>
    </location>
</feature>
<gene>
    <name evidence="8" type="ORF">C8D97_102127</name>
</gene>
<sequence>MLNNTNKLDKQNISTEDLARRKQMIGLILLGLLLLLSVIALAVMGKLAQDPNYHLFSDSVIYFSIPNALNVLSNIPFVLVGAIGVILLLKNSKQRRIAQSNRLGYLIFFAGIFMVGLGSAYYHWGPNNQTLVWDRLPMTIGFMALYSVIVTEFVSEKLGRILLLPLLVLGIFSVLYWYVTELNGVGDLRYYIVVQFFPILTIPVILIFFHSEYSGKAGYWLLIAFYALSKVFEYYDKETHDAFVYLSGHSIKHILSALGIALLLKAYSNLTAKEQ</sequence>
<evidence type="ECO:0000256" key="6">
    <source>
        <dbReference type="PIRSR" id="PIRSR608901-2"/>
    </source>
</evidence>
<feature type="transmembrane region" description="Helical" evidence="7">
    <location>
        <begin position="136"/>
        <end position="154"/>
    </location>
</feature>
<dbReference type="PANTHER" id="PTHR34368:SF1">
    <property type="entry name" value="OS01G0962200 PROTEIN"/>
    <property type="match status" value="1"/>
</dbReference>
<protein>
    <submittedName>
        <fullName evidence="8">Ceramidase</fullName>
    </submittedName>
</protein>
<evidence type="ECO:0000313" key="8">
    <source>
        <dbReference type="EMBL" id="PWK53738.1"/>
    </source>
</evidence>
<comment type="subcellular location">
    <subcellularLocation>
        <location evidence="1">Membrane</location>
        <topology evidence="1">Multi-pass membrane protein</topology>
    </subcellularLocation>
</comment>
<dbReference type="GO" id="GO:0046872">
    <property type="term" value="F:metal ion binding"/>
    <property type="evidence" value="ECO:0007669"/>
    <property type="project" value="UniProtKB-KW"/>
</dbReference>
<name>A0A316FYX8_9GAMM</name>
<dbReference type="Pfam" id="PF05875">
    <property type="entry name" value="Ceramidase"/>
    <property type="match status" value="1"/>
</dbReference>
<feature type="binding site" evidence="6">
    <location>
        <position position="249"/>
    </location>
    <ligand>
        <name>Zn(2+)</name>
        <dbReference type="ChEBI" id="CHEBI:29105"/>
        <note>catalytic</note>
    </ligand>
</feature>
<dbReference type="PANTHER" id="PTHR34368">
    <property type="entry name" value="OS01G0962200 PROTEIN"/>
    <property type="match status" value="1"/>
</dbReference>
<dbReference type="GO" id="GO:0016020">
    <property type="term" value="C:membrane"/>
    <property type="evidence" value="ECO:0007669"/>
    <property type="project" value="UniProtKB-SubCell"/>
</dbReference>
<feature type="transmembrane region" description="Helical" evidence="7">
    <location>
        <begin position="27"/>
        <end position="48"/>
    </location>
</feature>
<dbReference type="AlphaFoldDB" id="A0A316FYX8"/>
<evidence type="ECO:0000256" key="7">
    <source>
        <dbReference type="SAM" id="Phobius"/>
    </source>
</evidence>
<feature type="transmembrane region" description="Helical" evidence="7">
    <location>
        <begin position="103"/>
        <end position="124"/>
    </location>
</feature>
<feature type="binding site" evidence="6">
    <location>
        <position position="253"/>
    </location>
    <ligand>
        <name>Zn(2+)</name>
        <dbReference type="ChEBI" id="CHEBI:29105"/>
        <note>catalytic</note>
    </ligand>
</feature>
<dbReference type="RefSeq" id="WP_210204831.1">
    <property type="nucleotide sequence ID" value="NZ_QGGU01000002.1"/>
</dbReference>
<keyword evidence="6" id="KW-0479">Metal-binding</keyword>
<evidence type="ECO:0000256" key="2">
    <source>
        <dbReference type="ARBA" id="ARBA00022692"/>
    </source>
</evidence>
<accession>A0A316FYX8</accession>
<comment type="cofactor">
    <cofactor evidence="6">
        <name>Zn(2+)</name>
        <dbReference type="ChEBI" id="CHEBI:29105"/>
    </cofactor>
</comment>
<proteinExistence type="predicted"/>
<dbReference type="EMBL" id="QGGU01000002">
    <property type="protein sequence ID" value="PWK53738.1"/>
    <property type="molecule type" value="Genomic_DNA"/>
</dbReference>
<dbReference type="Proteomes" id="UP000245790">
    <property type="component" value="Unassembled WGS sequence"/>
</dbReference>